<reference evidence="3" key="1">
    <citation type="submission" date="2023-01" db="EMBL/GenBank/DDBJ databases">
        <title>Exophiala dermititidis isolated from Cystic Fibrosis Patient.</title>
        <authorList>
            <person name="Kurbessoian T."/>
            <person name="Crocker A."/>
            <person name="Murante D."/>
            <person name="Hogan D.A."/>
            <person name="Stajich J.E."/>
        </authorList>
    </citation>
    <scope>NUCLEOTIDE SEQUENCE</scope>
    <source>
        <strain evidence="3">Ex8</strain>
    </source>
</reference>
<evidence type="ECO:0000256" key="2">
    <source>
        <dbReference type="SAM" id="Phobius"/>
    </source>
</evidence>
<accession>A0AAN6IV68</accession>
<organism evidence="3 4">
    <name type="scientific">Exophiala dermatitidis</name>
    <name type="common">Black yeast-like fungus</name>
    <name type="synonym">Wangiella dermatitidis</name>
    <dbReference type="NCBI Taxonomy" id="5970"/>
    <lineage>
        <taxon>Eukaryota</taxon>
        <taxon>Fungi</taxon>
        <taxon>Dikarya</taxon>
        <taxon>Ascomycota</taxon>
        <taxon>Pezizomycotina</taxon>
        <taxon>Eurotiomycetes</taxon>
        <taxon>Chaetothyriomycetidae</taxon>
        <taxon>Chaetothyriales</taxon>
        <taxon>Herpotrichiellaceae</taxon>
        <taxon>Exophiala</taxon>
    </lineage>
</organism>
<sequence length="113" mass="11852">MSMSSSDDSSKATTAGLGAGLGVGIPLLGVIGIFSFLPFREKKRHRAAVKSMVAHGSYHENLPLYAAATSPIQKTPFPSGQEHRSTTKSPYAVPSESAMVASMTSTPRIEADS</sequence>
<dbReference type="AlphaFoldDB" id="A0AAN6IV68"/>
<feature type="transmembrane region" description="Helical" evidence="2">
    <location>
        <begin position="12"/>
        <end position="37"/>
    </location>
</feature>
<dbReference type="EMBL" id="JAJGCB010000005">
    <property type="protein sequence ID" value="KAJ8992504.1"/>
    <property type="molecule type" value="Genomic_DNA"/>
</dbReference>
<keyword evidence="2" id="KW-1133">Transmembrane helix</keyword>
<keyword evidence="2" id="KW-0472">Membrane</keyword>
<proteinExistence type="predicted"/>
<comment type="caution">
    <text evidence="3">The sequence shown here is derived from an EMBL/GenBank/DDBJ whole genome shotgun (WGS) entry which is preliminary data.</text>
</comment>
<evidence type="ECO:0000313" key="4">
    <source>
        <dbReference type="Proteomes" id="UP001161757"/>
    </source>
</evidence>
<keyword evidence="2" id="KW-0812">Transmembrane</keyword>
<protein>
    <submittedName>
        <fullName evidence="3">Uncharacterized protein</fullName>
    </submittedName>
</protein>
<name>A0AAN6IV68_EXODE</name>
<gene>
    <name evidence="3" type="ORF">HRR80_003603</name>
</gene>
<evidence type="ECO:0000256" key="1">
    <source>
        <dbReference type="SAM" id="MobiDB-lite"/>
    </source>
</evidence>
<evidence type="ECO:0000313" key="3">
    <source>
        <dbReference type="EMBL" id="KAJ8992504.1"/>
    </source>
</evidence>
<dbReference type="Proteomes" id="UP001161757">
    <property type="component" value="Unassembled WGS sequence"/>
</dbReference>
<feature type="region of interest" description="Disordered" evidence="1">
    <location>
        <begin position="73"/>
        <end position="113"/>
    </location>
</feature>